<proteinExistence type="predicted"/>
<dbReference type="InterPro" id="IPR011990">
    <property type="entry name" value="TPR-like_helical_dom_sf"/>
</dbReference>
<evidence type="ECO:0000313" key="3">
    <source>
        <dbReference type="Proteomes" id="UP000199045"/>
    </source>
</evidence>
<keyword evidence="1" id="KW-1133">Transmembrane helix</keyword>
<accession>A0A1G7X6P3</accession>
<gene>
    <name evidence="2" type="ORF">SAMN04488121_106325</name>
</gene>
<evidence type="ECO:0008006" key="4">
    <source>
        <dbReference type="Google" id="ProtNLM"/>
    </source>
</evidence>
<dbReference type="Gene3D" id="1.25.40.10">
    <property type="entry name" value="Tetratricopeptide repeat domain"/>
    <property type="match status" value="1"/>
</dbReference>
<sequence length="326" mass="37282">MVSSRLINNDDEYIDGLLDSSPAIVDAIYKRFARKVKHMVTGWGGNIKEAANVFEDVIMAIYDYAHLHKLTLTNHFEPFFLYACQLKWKQDLMQKEPGKAMSFHPVAPAPGLDEQHIRYIEAALAAPHPHVKHGADNTREELEEIIADQRERWFHTKDGPNRKVSIYVIITAIIGAGLAGLLFVSPWHKDIYRQFSGTEMVHANHKATEKDTALLMHQAAAAFNHGHFNKAIGLLNQIIVRDSLNTTARYYRGVSLVDEGNLAEARKDLETVFNSHSPHRYDAAFYMALSYIRERDKQQCLEWVLKIPENAPIYWKAARLKEELSY</sequence>
<keyword evidence="1" id="KW-0812">Transmembrane</keyword>
<reference evidence="2 3" key="1">
    <citation type="submission" date="2016-10" db="EMBL/GenBank/DDBJ databases">
        <authorList>
            <person name="de Groot N.N."/>
        </authorList>
    </citation>
    <scope>NUCLEOTIDE SEQUENCE [LARGE SCALE GENOMIC DNA]</scope>
    <source>
        <strain evidence="2 3">DSM 527</strain>
    </source>
</reference>
<name>A0A1G7X6P3_CHIFI</name>
<protein>
    <recommendedName>
        <fullName evidence="4">Tetratricopeptide repeat-containing protein</fullName>
    </recommendedName>
</protein>
<dbReference type="STRING" id="104663.SAMN04488121_106325"/>
<organism evidence="2 3">
    <name type="scientific">Chitinophaga filiformis</name>
    <name type="common">Myxococcus filiformis</name>
    <name type="synonym">Flexibacter filiformis</name>
    <dbReference type="NCBI Taxonomy" id="104663"/>
    <lineage>
        <taxon>Bacteria</taxon>
        <taxon>Pseudomonadati</taxon>
        <taxon>Bacteroidota</taxon>
        <taxon>Chitinophagia</taxon>
        <taxon>Chitinophagales</taxon>
        <taxon>Chitinophagaceae</taxon>
        <taxon>Chitinophaga</taxon>
    </lineage>
</organism>
<evidence type="ECO:0000256" key="1">
    <source>
        <dbReference type="SAM" id="Phobius"/>
    </source>
</evidence>
<dbReference type="Proteomes" id="UP000199045">
    <property type="component" value="Unassembled WGS sequence"/>
</dbReference>
<evidence type="ECO:0000313" key="2">
    <source>
        <dbReference type="EMBL" id="SDG79826.1"/>
    </source>
</evidence>
<dbReference type="OrthoDB" id="1091348at2"/>
<dbReference type="AlphaFoldDB" id="A0A1G7X6P3"/>
<keyword evidence="1" id="KW-0472">Membrane</keyword>
<feature type="transmembrane region" description="Helical" evidence="1">
    <location>
        <begin position="164"/>
        <end position="184"/>
    </location>
</feature>
<dbReference type="EMBL" id="FNBN01000006">
    <property type="protein sequence ID" value="SDG79826.1"/>
    <property type="molecule type" value="Genomic_DNA"/>
</dbReference>
<dbReference type="SUPFAM" id="SSF48452">
    <property type="entry name" value="TPR-like"/>
    <property type="match status" value="1"/>
</dbReference>